<dbReference type="SUPFAM" id="SSF55464">
    <property type="entry name" value="Origin of replication-binding domain, RBD-like"/>
    <property type="match status" value="1"/>
</dbReference>
<dbReference type="InterPro" id="IPR014862">
    <property type="entry name" value="TrwC"/>
</dbReference>
<dbReference type="Proteomes" id="UP001499882">
    <property type="component" value="Unassembled WGS sequence"/>
</dbReference>
<gene>
    <name evidence="2" type="ORF">GCM10023350_35950</name>
</gene>
<proteinExistence type="predicted"/>
<name>A0ABP8Z6B8_9ACTN</name>
<dbReference type="NCBIfam" id="NF041492">
    <property type="entry name" value="MobF"/>
    <property type="match status" value="1"/>
</dbReference>
<comment type="caution">
    <text evidence="2">The sequence shown here is derived from an EMBL/GenBank/DDBJ whole genome shotgun (WGS) entry which is preliminary data.</text>
</comment>
<keyword evidence="3" id="KW-1185">Reference proteome</keyword>
<feature type="domain" description="TrwC relaxase" evidence="1">
    <location>
        <begin position="9"/>
        <end position="160"/>
    </location>
</feature>
<accession>A0ABP8Z6B8</accession>
<reference evidence="3" key="1">
    <citation type="journal article" date="2019" name="Int. J. Syst. Evol. Microbiol.">
        <title>The Global Catalogue of Microorganisms (GCM) 10K type strain sequencing project: providing services to taxonomists for standard genome sequencing and annotation.</title>
        <authorList>
            <consortium name="The Broad Institute Genomics Platform"/>
            <consortium name="The Broad Institute Genome Sequencing Center for Infectious Disease"/>
            <person name="Wu L."/>
            <person name="Ma J."/>
        </authorList>
    </citation>
    <scope>NUCLEOTIDE SEQUENCE [LARGE SCALE GENOMIC DNA]</scope>
    <source>
        <strain evidence="3">JCM 18532</strain>
    </source>
</reference>
<protein>
    <recommendedName>
        <fullName evidence="1">TrwC relaxase domain-containing protein</fullName>
    </recommendedName>
</protein>
<evidence type="ECO:0000259" key="1">
    <source>
        <dbReference type="Pfam" id="PF08751"/>
    </source>
</evidence>
<evidence type="ECO:0000313" key="3">
    <source>
        <dbReference type="Proteomes" id="UP001499882"/>
    </source>
</evidence>
<sequence>MPSCFWKATAIFTREGTDGARQVETRGLVAAGFTHGDSRAGDPDLHTHIAVANKVQTRRGKWLSLYGTVLHHYAVAASEAYNTALEHHLVERLGVRFVDTGRGSGRRTVREIDGVDEMLCERWSHRRRDIEARTNELVAHFTTARGQPPTRKETLALKQRAIWRHAH</sequence>
<dbReference type="EMBL" id="BAABKN010000023">
    <property type="protein sequence ID" value="GAA4747847.1"/>
    <property type="molecule type" value="Genomic_DNA"/>
</dbReference>
<organism evidence="2 3">
    <name type="scientific">Nocardioides endophyticus</name>
    <dbReference type="NCBI Taxonomy" id="1353775"/>
    <lineage>
        <taxon>Bacteria</taxon>
        <taxon>Bacillati</taxon>
        <taxon>Actinomycetota</taxon>
        <taxon>Actinomycetes</taxon>
        <taxon>Propionibacteriales</taxon>
        <taxon>Nocardioidaceae</taxon>
        <taxon>Nocardioides</taxon>
    </lineage>
</organism>
<dbReference type="Pfam" id="PF08751">
    <property type="entry name" value="TrwC"/>
    <property type="match status" value="1"/>
</dbReference>
<evidence type="ECO:0000313" key="2">
    <source>
        <dbReference type="EMBL" id="GAA4747847.1"/>
    </source>
</evidence>